<dbReference type="RefSeq" id="WP_208465909.1">
    <property type="nucleotide sequence ID" value="NZ_JAGFNS010000002.1"/>
</dbReference>
<feature type="region of interest" description="Disordered" evidence="1">
    <location>
        <begin position="1"/>
        <end position="31"/>
    </location>
</feature>
<evidence type="ECO:0000313" key="4">
    <source>
        <dbReference type="Proteomes" id="UP000679690"/>
    </source>
</evidence>
<evidence type="ECO:0000256" key="1">
    <source>
        <dbReference type="SAM" id="MobiDB-lite"/>
    </source>
</evidence>
<sequence>MTPAPLSPSDTDQQSFGRRRRPSVPVTGAARDQLRTTVVGLYTNEKQPLSIRGIAAKVGRSFGFVHRLLVEAKQPRRPAHRHSRTTRRGGRER</sequence>
<comment type="caution">
    <text evidence="3">The sequence shown here is derived from an EMBL/GenBank/DDBJ whole genome shotgun (WGS) entry which is preliminary data.</text>
</comment>
<feature type="domain" description="Helix-turn-helix" evidence="2">
    <location>
        <begin position="26"/>
        <end position="77"/>
    </location>
</feature>
<accession>A0ABS3UE21</accession>
<evidence type="ECO:0000259" key="2">
    <source>
        <dbReference type="Pfam" id="PF19575"/>
    </source>
</evidence>
<proteinExistence type="predicted"/>
<dbReference type="Pfam" id="PF19575">
    <property type="entry name" value="HTH_58"/>
    <property type="match status" value="1"/>
</dbReference>
<organism evidence="3 4">
    <name type="scientific">Actinoplanes flavus</name>
    <dbReference type="NCBI Taxonomy" id="2820290"/>
    <lineage>
        <taxon>Bacteria</taxon>
        <taxon>Bacillati</taxon>
        <taxon>Actinomycetota</taxon>
        <taxon>Actinomycetes</taxon>
        <taxon>Micromonosporales</taxon>
        <taxon>Micromonosporaceae</taxon>
        <taxon>Actinoplanes</taxon>
    </lineage>
</organism>
<reference evidence="3 4" key="1">
    <citation type="submission" date="2021-03" db="EMBL/GenBank/DDBJ databases">
        <title>Actinoplanes flavus sp. nov., a novel actinomycete isolated from Coconut Palm rhizosphere soil.</title>
        <authorList>
            <person name="Luo X."/>
        </authorList>
    </citation>
    <scope>NUCLEOTIDE SEQUENCE [LARGE SCALE GENOMIC DNA]</scope>
    <source>
        <strain evidence="3 4">NEAU-H7</strain>
    </source>
</reference>
<name>A0ABS3UE21_9ACTN</name>
<dbReference type="EMBL" id="JAGFNS010000002">
    <property type="protein sequence ID" value="MBO3736691.1"/>
    <property type="molecule type" value="Genomic_DNA"/>
</dbReference>
<gene>
    <name evidence="3" type="ORF">J5X75_04045</name>
</gene>
<feature type="region of interest" description="Disordered" evidence="1">
    <location>
        <begin position="72"/>
        <end position="93"/>
    </location>
</feature>
<evidence type="ECO:0000313" key="3">
    <source>
        <dbReference type="EMBL" id="MBO3736691.1"/>
    </source>
</evidence>
<dbReference type="InterPro" id="IPR045745">
    <property type="entry name" value="HTH_58_Actinobacteria-type"/>
</dbReference>
<keyword evidence="4" id="KW-1185">Reference proteome</keyword>
<feature type="compositionally biased region" description="Basic residues" evidence="1">
    <location>
        <begin position="75"/>
        <end position="93"/>
    </location>
</feature>
<dbReference type="Proteomes" id="UP000679690">
    <property type="component" value="Unassembled WGS sequence"/>
</dbReference>
<protein>
    <recommendedName>
        <fullName evidence="2">Helix-turn-helix domain-containing protein</fullName>
    </recommendedName>
</protein>